<feature type="compositionally biased region" description="Basic and acidic residues" evidence="2">
    <location>
        <begin position="1"/>
        <end position="11"/>
    </location>
</feature>
<dbReference type="Proteomes" id="UP000606974">
    <property type="component" value="Unassembled WGS sequence"/>
</dbReference>
<proteinExistence type="inferred from homology"/>
<reference evidence="4" key="1">
    <citation type="submission" date="2020-02" db="EMBL/GenBank/DDBJ databases">
        <authorList>
            <person name="Palmer J.M."/>
        </authorList>
    </citation>
    <scope>NUCLEOTIDE SEQUENCE</scope>
    <source>
        <strain evidence="4">EPUS1.4</strain>
        <tissue evidence="4">Thallus</tissue>
    </source>
</reference>
<dbReference type="AlphaFoldDB" id="A0A8H7E0B0"/>
<dbReference type="SUPFAM" id="SSF48371">
    <property type="entry name" value="ARM repeat"/>
    <property type="match status" value="1"/>
</dbReference>
<evidence type="ECO:0000256" key="2">
    <source>
        <dbReference type="SAM" id="MobiDB-lite"/>
    </source>
</evidence>
<comment type="similarity">
    <text evidence="1">Belongs to the IFRD family.</text>
</comment>
<dbReference type="EMBL" id="JAACFV010000147">
    <property type="protein sequence ID" value="KAF7504160.1"/>
    <property type="molecule type" value="Genomic_DNA"/>
</dbReference>
<dbReference type="Pfam" id="PF05004">
    <property type="entry name" value="IFRD"/>
    <property type="match status" value="1"/>
</dbReference>
<protein>
    <recommendedName>
        <fullName evidence="3">Interferon-related developmental regulator N-terminal domain-containing protein</fullName>
    </recommendedName>
</protein>
<feature type="compositionally biased region" description="Basic and acidic residues" evidence="2">
    <location>
        <begin position="463"/>
        <end position="477"/>
    </location>
</feature>
<evidence type="ECO:0000313" key="4">
    <source>
        <dbReference type="EMBL" id="KAF7504160.1"/>
    </source>
</evidence>
<feature type="compositionally biased region" description="Low complexity" evidence="2">
    <location>
        <begin position="313"/>
        <end position="322"/>
    </location>
</feature>
<dbReference type="PANTHER" id="PTHR12354">
    <property type="entry name" value="INTERFERON-RELATED DEVELOPMENTAL REGULATOR"/>
    <property type="match status" value="1"/>
</dbReference>
<feature type="region of interest" description="Disordered" evidence="2">
    <location>
        <begin position="450"/>
        <end position="477"/>
    </location>
</feature>
<dbReference type="InterPro" id="IPR039777">
    <property type="entry name" value="IFRD"/>
</dbReference>
<feature type="domain" description="Interferon-related developmental regulator N-terminal" evidence="3">
    <location>
        <begin position="67"/>
        <end position="377"/>
    </location>
</feature>
<feature type="compositionally biased region" description="Polar residues" evidence="2">
    <location>
        <begin position="23"/>
        <end position="48"/>
    </location>
</feature>
<name>A0A8H7E0B0_9EURO</name>
<evidence type="ECO:0000256" key="1">
    <source>
        <dbReference type="ARBA" id="ARBA00008828"/>
    </source>
</evidence>
<evidence type="ECO:0000313" key="5">
    <source>
        <dbReference type="Proteomes" id="UP000606974"/>
    </source>
</evidence>
<sequence length="477" mass="52908">MHEDLRRRALESSKTVSKKARSKQSSLTTSAVNSQPNSRPTSRAQSRNGSDDEDGGGNLSDETSFSINSIDELLASDDFNEQAPEPQRQELKDRIEELCERKGSSYKGREDSLAAFVRILTAHHLADELYGRVADLVSALLRSVKAESTERETILALKAIALMVISFQDDISYDGLSAQLKRTICDTQSLSTKAAAIHSLGTCTAFCGAGDDEIMEVLNFLLEIASSDGSFVNATDDADTVIAALQEYGFLTTYIDDLETESEDAVAAFVDQLDSDNVYVQIAAGENISLLYEKSYTPMEEDDTLSDLEETEGNSSSGDDSGNSGGPKLIKRYNAYHNTYEILEKVQALASLSSRKLSKHEKKQLHQSFASIQITVENPRLGLQTNSASRMTVRIHQEGEMKVDKWWKLMRLNALRRLLQGGFVNHYFEGNKQVLDTLPLIMRDVKVKGLRSPGHDKSKKGRWKDNPKRGLRGFSED</sequence>
<comment type="caution">
    <text evidence="4">The sequence shown here is derived from an EMBL/GenBank/DDBJ whole genome shotgun (WGS) entry which is preliminary data.</text>
</comment>
<evidence type="ECO:0000259" key="3">
    <source>
        <dbReference type="Pfam" id="PF05004"/>
    </source>
</evidence>
<dbReference type="OrthoDB" id="18978at2759"/>
<keyword evidence="5" id="KW-1185">Reference proteome</keyword>
<feature type="region of interest" description="Disordered" evidence="2">
    <location>
        <begin position="301"/>
        <end position="328"/>
    </location>
</feature>
<dbReference type="InterPro" id="IPR007701">
    <property type="entry name" value="Interferon-rel_develop_reg_N"/>
</dbReference>
<feature type="compositionally biased region" description="Acidic residues" evidence="2">
    <location>
        <begin position="301"/>
        <end position="312"/>
    </location>
</feature>
<organism evidence="4 5">
    <name type="scientific">Endocarpon pusillum</name>
    <dbReference type="NCBI Taxonomy" id="364733"/>
    <lineage>
        <taxon>Eukaryota</taxon>
        <taxon>Fungi</taxon>
        <taxon>Dikarya</taxon>
        <taxon>Ascomycota</taxon>
        <taxon>Pezizomycotina</taxon>
        <taxon>Eurotiomycetes</taxon>
        <taxon>Chaetothyriomycetidae</taxon>
        <taxon>Verrucariales</taxon>
        <taxon>Verrucariaceae</taxon>
        <taxon>Endocarpon</taxon>
    </lineage>
</organism>
<accession>A0A8H7E0B0</accession>
<gene>
    <name evidence="4" type="ORF">GJ744_002629</name>
</gene>
<dbReference type="PANTHER" id="PTHR12354:SF1">
    <property type="entry name" value="INTERFERON-RELATED DEVELOPMENTAL REGULATOR 1"/>
    <property type="match status" value="1"/>
</dbReference>
<dbReference type="InterPro" id="IPR016024">
    <property type="entry name" value="ARM-type_fold"/>
</dbReference>
<feature type="region of interest" description="Disordered" evidence="2">
    <location>
        <begin position="1"/>
        <end position="62"/>
    </location>
</feature>